<dbReference type="InterPro" id="IPR016156">
    <property type="entry name" value="FAD/NAD-linked_Rdtase_dimer_sf"/>
</dbReference>
<evidence type="ECO:0000256" key="8">
    <source>
        <dbReference type="PIRSR" id="PIRSR000350-2"/>
    </source>
</evidence>
<dbReference type="Gene3D" id="3.50.50.60">
    <property type="entry name" value="FAD/NAD(P)-binding domain"/>
    <property type="match status" value="2"/>
</dbReference>
<dbReference type="AlphaFoldDB" id="A0A4Q7X897"/>
<feature type="binding site" evidence="9">
    <location>
        <position position="115"/>
    </location>
    <ligand>
        <name>FAD</name>
        <dbReference type="ChEBI" id="CHEBI:57692"/>
    </ligand>
</feature>
<keyword evidence="6" id="KW-1015">Disulfide bond</keyword>
<dbReference type="GO" id="GO:0003955">
    <property type="term" value="F:NAD(P)H dehydrogenase (quinone) activity"/>
    <property type="evidence" value="ECO:0007669"/>
    <property type="project" value="TreeGrafter"/>
</dbReference>
<evidence type="ECO:0000259" key="13">
    <source>
        <dbReference type="Pfam" id="PF07992"/>
    </source>
</evidence>
<dbReference type="PRINTS" id="PR00368">
    <property type="entry name" value="FADPNR"/>
</dbReference>
<comment type="similarity">
    <text evidence="1 11">Belongs to the class-I pyridine nucleotide-disulfide oxidoreductase family.</text>
</comment>
<dbReference type="InterPro" id="IPR012999">
    <property type="entry name" value="Pyr_OxRdtase_I_AS"/>
</dbReference>
<organism evidence="14 15">
    <name type="scientific">Kribbella rubisoli</name>
    <dbReference type="NCBI Taxonomy" id="3075929"/>
    <lineage>
        <taxon>Bacteria</taxon>
        <taxon>Bacillati</taxon>
        <taxon>Actinomycetota</taxon>
        <taxon>Actinomycetes</taxon>
        <taxon>Propionibacteriales</taxon>
        <taxon>Kribbellaceae</taxon>
        <taxon>Kribbella</taxon>
    </lineage>
</organism>
<gene>
    <name evidence="14" type="ORF">EV645_1502</name>
</gene>
<evidence type="ECO:0000256" key="4">
    <source>
        <dbReference type="ARBA" id="ARBA00022857"/>
    </source>
</evidence>
<dbReference type="PROSITE" id="PS00076">
    <property type="entry name" value="PYRIDINE_REDOX_1"/>
    <property type="match status" value="1"/>
</dbReference>
<dbReference type="SUPFAM" id="SSF51905">
    <property type="entry name" value="FAD/NAD(P)-binding domain"/>
    <property type="match status" value="1"/>
</dbReference>
<evidence type="ECO:0000256" key="6">
    <source>
        <dbReference type="ARBA" id="ARBA00023157"/>
    </source>
</evidence>
<evidence type="ECO:0000259" key="12">
    <source>
        <dbReference type="Pfam" id="PF02852"/>
    </source>
</evidence>
<evidence type="ECO:0000256" key="3">
    <source>
        <dbReference type="ARBA" id="ARBA00022827"/>
    </source>
</evidence>
<keyword evidence="2 11" id="KW-0285">Flavoprotein</keyword>
<dbReference type="GO" id="GO:0016668">
    <property type="term" value="F:oxidoreductase activity, acting on a sulfur group of donors, NAD(P) as acceptor"/>
    <property type="evidence" value="ECO:0007669"/>
    <property type="project" value="InterPro"/>
</dbReference>
<dbReference type="NCBIfam" id="TIGR03452">
    <property type="entry name" value="mycothione_red"/>
    <property type="match status" value="1"/>
</dbReference>
<keyword evidence="3 9" id="KW-0274">FAD</keyword>
<keyword evidence="4" id="KW-0521">NADP</keyword>
<feature type="binding site" evidence="9">
    <location>
        <position position="271"/>
    </location>
    <ligand>
        <name>NAD(+)</name>
        <dbReference type="ChEBI" id="CHEBI:57540"/>
    </ligand>
</feature>
<dbReference type="PANTHER" id="PTHR43014">
    <property type="entry name" value="MERCURIC REDUCTASE"/>
    <property type="match status" value="1"/>
</dbReference>
<dbReference type="RefSeq" id="WP_130441040.1">
    <property type="nucleotide sequence ID" value="NZ_SHKR01000011.1"/>
</dbReference>
<feature type="binding site" evidence="9">
    <location>
        <position position="312"/>
    </location>
    <ligand>
        <name>FAD</name>
        <dbReference type="ChEBI" id="CHEBI:57692"/>
    </ligand>
</feature>
<dbReference type="Gene3D" id="3.30.390.30">
    <property type="match status" value="1"/>
</dbReference>
<feature type="binding site" evidence="9">
    <location>
        <position position="48"/>
    </location>
    <ligand>
        <name>FAD</name>
        <dbReference type="ChEBI" id="CHEBI:57692"/>
    </ligand>
</feature>
<keyword evidence="9" id="KW-0520">NAD</keyword>
<dbReference type="SUPFAM" id="SSF55424">
    <property type="entry name" value="FAD/NAD-linked reductases, dimerisation (C-terminal) domain"/>
    <property type="match status" value="1"/>
</dbReference>
<name>A0A4Q7X897_9ACTN</name>
<dbReference type="InterPro" id="IPR036188">
    <property type="entry name" value="FAD/NAD-bd_sf"/>
</dbReference>
<dbReference type="InterPro" id="IPR017817">
    <property type="entry name" value="Mycothione_reductase"/>
</dbReference>
<keyword evidence="5 11" id="KW-0560">Oxidoreductase</keyword>
<evidence type="ECO:0000256" key="5">
    <source>
        <dbReference type="ARBA" id="ARBA00023002"/>
    </source>
</evidence>
<evidence type="ECO:0000256" key="2">
    <source>
        <dbReference type="ARBA" id="ARBA00022630"/>
    </source>
</evidence>
<evidence type="ECO:0000256" key="7">
    <source>
        <dbReference type="ARBA" id="ARBA00023284"/>
    </source>
</evidence>
<dbReference type="InterPro" id="IPR023753">
    <property type="entry name" value="FAD/NAD-binding_dom"/>
</dbReference>
<comment type="cofactor">
    <cofactor evidence="9">
        <name>FAD</name>
        <dbReference type="ChEBI" id="CHEBI:57692"/>
    </cofactor>
    <text evidence="9">Binds 1 FAD per subunit.</text>
</comment>
<feature type="binding site" evidence="9">
    <location>
        <begin position="144"/>
        <end position="146"/>
    </location>
    <ligand>
        <name>FAD</name>
        <dbReference type="ChEBI" id="CHEBI:57692"/>
    </ligand>
</feature>
<dbReference type="Proteomes" id="UP000292027">
    <property type="component" value="Unassembled WGS sequence"/>
</dbReference>
<dbReference type="PANTHER" id="PTHR43014:SF4">
    <property type="entry name" value="PYRIDINE NUCLEOTIDE-DISULFIDE OXIDOREDUCTASE RCLA-RELATED"/>
    <property type="match status" value="1"/>
</dbReference>
<proteinExistence type="inferred from homology"/>
<dbReference type="GO" id="GO:0050660">
    <property type="term" value="F:flavin adenine dinucleotide binding"/>
    <property type="evidence" value="ECO:0007669"/>
    <property type="project" value="TreeGrafter"/>
</dbReference>
<dbReference type="NCBIfam" id="NF005884">
    <property type="entry name" value="PRK07846.1"/>
    <property type="match status" value="1"/>
</dbReference>
<evidence type="ECO:0000256" key="10">
    <source>
        <dbReference type="PIRSR" id="PIRSR000350-4"/>
    </source>
</evidence>
<dbReference type="PIRSF" id="PIRSF000350">
    <property type="entry name" value="Mercury_reductase_MerA"/>
    <property type="match status" value="1"/>
</dbReference>
<evidence type="ECO:0000313" key="15">
    <source>
        <dbReference type="Proteomes" id="UP000292027"/>
    </source>
</evidence>
<evidence type="ECO:0000256" key="11">
    <source>
        <dbReference type="RuleBase" id="RU003691"/>
    </source>
</evidence>
<feature type="domain" description="FAD/NAD(P)-binding" evidence="13">
    <location>
        <begin position="4"/>
        <end position="324"/>
    </location>
</feature>
<accession>A0A4Q7X897</accession>
<dbReference type="Pfam" id="PF07992">
    <property type="entry name" value="Pyr_redox_2"/>
    <property type="match status" value="1"/>
</dbReference>
<evidence type="ECO:0000256" key="1">
    <source>
        <dbReference type="ARBA" id="ARBA00007532"/>
    </source>
</evidence>
<evidence type="ECO:0000313" key="14">
    <source>
        <dbReference type="EMBL" id="RZU19291.1"/>
    </source>
</evidence>
<keyword evidence="7 11" id="KW-0676">Redox-active center</keyword>
<keyword evidence="9" id="KW-0547">Nucleotide-binding</keyword>
<feature type="domain" description="Pyridine nucleotide-disulphide oxidoreductase dimerisation" evidence="12">
    <location>
        <begin position="348"/>
        <end position="457"/>
    </location>
</feature>
<reference evidence="14 15" key="1">
    <citation type="journal article" date="2015" name="Stand. Genomic Sci.">
        <title>Genomic Encyclopedia of Bacterial and Archaeal Type Strains, Phase III: the genomes of soil and plant-associated and newly described type strains.</title>
        <authorList>
            <person name="Whitman W.B."/>
            <person name="Woyke T."/>
            <person name="Klenk H.P."/>
            <person name="Zhou Y."/>
            <person name="Lilburn T.G."/>
            <person name="Beck B.J."/>
            <person name="De Vos P."/>
            <person name="Vandamme P."/>
            <person name="Eisen J.A."/>
            <person name="Garrity G."/>
            <person name="Hugenholtz P."/>
            <person name="Kyrpides N.C."/>
        </authorList>
    </citation>
    <scope>NUCLEOTIDE SEQUENCE [LARGE SCALE GENOMIC DNA]</scope>
    <source>
        <strain evidence="14 15">VKM Ac-2540</strain>
    </source>
</reference>
<dbReference type="InterPro" id="IPR001100">
    <property type="entry name" value="Pyr_nuc-diS_OxRdtase"/>
</dbReference>
<evidence type="ECO:0000256" key="9">
    <source>
        <dbReference type="PIRSR" id="PIRSR000350-3"/>
    </source>
</evidence>
<dbReference type="OrthoDB" id="4763248at2"/>
<dbReference type="EMBL" id="SHKR01000011">
    <property type="protein sequence ID" value="RZU19291.1"/>
    <property type="molecule type" value="Genomic_DNA"/>
</dbReference>
<keyword evidence="15" id="KW-1185">Reference proteome</keyword>
<feature type="active site" description="Proton acceptor" evidence="8">
    <location>
        <position position="447"/>
    </location>
</feature>
<dbReference type="PRINTS" id="PR00411">
    <property type="entry name" value="PNDRDTASEI"/>
</dbReference>
<protein>
    <submittedName>
        <fullName evidence="14">Mycothione reductase</fullName>
    </submittedName>
</protein>
<comment type="caution">
    <text evidence="14">The sequence shown here is derived from an EMBL/GenBank/DDBJ whole genome shotgun (WGS) entry which is preliminary data.</text>
</comment>
<feature type="binding site" evidence="9">
    <location>
        <begin position="181"/>
        <end position="188"/>
    </location>
    <ligand>
        <name>NAD(+)</name>
        <dbReference type="ChEBI" id="CHEBI:57540"/>
    </ligand>
</feature>
<dbReference type="InterPro" id="IPR004099">
    <property type="entry name" value="Pyr_nucl-diS_OxRdtase_dimer"/>
</dbReference>
<sequence>MTHYDLVIIGTGSGNTIVNRRFADRKVAIVERGTFGGTCLNVGCIPTKMFVHAADVAATPSESSRYGVDEELLGVRWPDVRDRIFGRIDPIAAGGSEYRHHNPDNANVTVYDGTGRFTGFKELTVDNKDGSTSVFSADQFVLATGSRPIVPPIPGLEETGFHTSNTVMRLEELPRRLAIIGSGFVAAEFAHVFASFGVEVTIVARSSVLLRHEDGELATAYTKIAQELYDVRLNHETIRVERRDDGSILVGMLNPDGADELIVDELLVAVGREPNSDLLNLAATGVEVDDEARVVVDAYQQTTVDGIYALGDVTTPHQLKHVANHEARVVKHNLLNPDDRIESDHRFVPHAVFSAPQIASVGLTEEEAKERGIPYVKAVQRYADIAYGWAMEDTTGFAKILADPKTGQIIGAHIMGPQAPTVIQPIIQAMSFELDAYAMARGQYWIHPAMPELIENALLQLDLHPEG</sequence>
<dbReference type="Pfam" id="PF02852">
    <property type="entry name" value="Pyr_redox_dim"/>
    <property type="match status" value="1"/>
</dbReference>
<feature type="disulfide bond" description="Redox-active" evidence="10">
    <location>
        <begin position="39"/>
        <end position="44"/>
    </location>
</feature>